<dbReference type="EMBL" id="JACHVQ010000002">
    <property type="protein sequence ID" value="MBB2893271.1"/>
    <property type="molecule type" value="Genomic_DNA"/>
</dbReference>
<reference evidence="3 4" key="1">
    <citation type="submission" date="2020-08" db="EMBL/GenBank/DDBJ databases">
        <title>Sequencing the genomes of 1000 actinobacteria strains.</title>
        <authorList>
            <person name="Klenk H.-P."/>
        </authorList>
    </citation>
    <scope>NUCLEOTIDE SEQUENCE [LARGE SCALE GENOMIC DNA]</scope>
    <source>
        <strain evidence="3 4">DSM 105369</strain>
    </source>
</reference>
<keyword evidence="2" id="KW-0812">Transmembrane</keyword>
<comment type="caution">
    <text evidence="3">The sequence shown here is derived from an EMBL/GenBank/DDBJ whole genome shotgun (WGS) entry which is preliminary data.</text>
</comment>
<feature type="region of interest" description="Disordered" evidence="1">
    <location>
        <begin position="76"/>
        <end position="110"/>
    </location>
</feature>
<dbReference type="InterPro" id="IPR025329">
    <property type="entry name" value="DUF4235"/>
</dbReference>
<proteinExistence type="predicted"/>
<dbReference type="AlphaFoldDB" id="A0A839NF01"/>
<dbReference type="Pfam" id="PF14019">
    <property type="entry name" value="DUF4235"/>
    <property type="match status" value="1"/>
</dbReference>
<evidence type="ECO:0000313" key="3">
    <source>
        <dbReference type="EMBL" id="MBB2893271.1"/>
    </source>
</evidence>
<name>A0A839NF01_9MICO</name>
<sequence>MAGMAYKVLLTVSGIAAGKAAKKVTTSTWKTATGGTPPVDKHDPNYSAAQVAVFAILSSAIAGGFRAYAQRKASDYYTKTSGHLPPPVEKARKKAEAAAAAKGSKKSAKA</sequence>
<keyword evidence="2" id="KW-0472">Membrane</keyword>
<organism evidence="3 4">
    <name type="scientific">Flexivirga oryzae</name>
    <dbReference type="NCBI Taxonomy" id="1794944"/>
    <lineage>
        <taxon>Bacteria</taxon>
        <taxon>Bacillati</taxon>
        <taxon>Actinomycetota</taxon>
        <taxon>Actinomycetes</taxon>
        <taxon>Micrococcales</taxon>
        <taxon>Dermacoccaceae</taxon>
        <taxon>Flexivirga</taxon>
    </lineage>
</organism>
<dbReference type="Proteomes" id="UP000559182">
    <property type="component" value="Unassembled WGS sequence"/>
</dbReference>
<gene>
    <name evidence="3" type="ORF">FHU39_003289</name>
</gene>
<feature type="transmembrane region" description="Helical" evidence="2">
    <location>
        <begin position="46"/>
        <end position="69"/>
    </location>
</feature>
<accession>A0A839NF01</accession>
<evidence type="ECO:0000256" key="2">
    <source>
        <dbReference type="SAM" id="Phobius"/>
    </source>
</evidence>
<evidence type="ECO:0008006" key="5">
    <source>
        <dbReference type="Google" id="ProtNLM"/>
    </source>
</evidence>
<keyword evidence="4" id="KW-1185">Reference proteome</keyword>
<evidence type="ECO:0000313" key="4">
    <source>
        <dbReference type="Proteomes" id="UP000559182"/>
    </source>
</evidence>
<dbReference type="RefSeq" id="WP_183321605.1">
    <property type="nucleotide sequence ID" value="NZ_JACHVQ010000002.1"/>
</dbReference>
<keyword evidence="2" id="KW-1133">Transmembrane helix</keyword>
<protein>
    <recommendedName>
        <fullName evidence="5">DUF4235 domain-containing protein</fullName>
    </recommendedName>
</protein>
<evidence type="ECO:0000256" key="1">
    <source>
        <dbReference type="SAM" id="MobiDB-lite"/>
    </source>
</evidence>